<accession>H3DQM0</accession>
<dbReference type="CDD" id="cd00038">
    <property type="entry name" value="CAP_ED"/>
    <property type="match status" value="1"/>
</dbReference>
<dbReference type="GO" id="GO:0004692">
    <property type="term" value="F:cGMP-dependent protein kinase activity"/>
    <property type="evidence" value="ECO:0007669"/>
    <property type="project" value="InterPro"/>
</dbReference>
<keyword evidence="2" id="KW-0808">Transferase</keyword>
<dbReference type="AlphaFoldDB" id="H3DQM0"/>
<dbReference type="Gene3D" id="2.60.120.10">
    <property type="entry name" value="Jelly Rolls"/>
    <property type="match status" value="1"/>
</dbReference>
<keyword evidence="8" id="KW-1185">Reference proteome</keyword>
<evidence type="ECO:0000259" key="6">
    <source>
        <dbReference type="PROSITE" id="PS50042"/>
    </source>
</evidence>
<reference evidence="7" key="3">
    <citation type="submission" date="2025-09" db="UniProtKB">
        <authorList>
            <consortium name="Ensembl"/>
        </authorList>
    </citation>
    <scope>IDENTIFICATION</scope>
</reference>
<reference evidence="7" key="2">
    <citation type="submission" date="2025-08" db="UniProtKB">
        <authorList>
            <consortium name="Ensembl"/>
        </authorList>
    </citation>
    <scope>IDENTIFICATION</scope>
</reference>
<dbReference type="PRINTS" id="PR00104">
    <property type="entry name" value="CGMPKINASE"/>
</dbReference>
<dbReference type="PANTHER" id="PTHR24353">
    <property type="entry name" value="CYCLIC NUCLEOTIDE-DEPENDENT PROTEIN KINASE"/>
    <property type="match status" value="1"/>
</dbReference>
<dbReference type="SUPFAM" id="SSF51206">
    <property type="entry name" value="cAMP-binding domain-like"/>
    <property type="match status" value="1"/>
</dbReference>
<dbReference type="Pfam" id="PF00027">
    <property type="entry name" value="cNMP_binding"/>
    <property type="match status" value="1"/>
</dbReference>
<dbReference type="STRING" id="99883.ENSTNIP00000022819"/>
<dbReference type="HOGENOM" id="CLU_1717533_0_0_1"/>
<dbReference type="GO" id="GO:0005524">
    <property type="term" value="F:ATP binding"/>
    <property type="evidence" value="ECO:0007669"/>
    <property type="project" value="UniProtKB-KW"/>
</dbReference>
<reference evidence="8" key="1">
    <citation type="journal article" date="2004" name="Nature">
        <title>Genome duplication in the teleost fish Tetraodon nigroviridis reveals the early vertebrate proto-karyotype.</title>
        <authorList>
            <person name="Jaillon O."/>
            <person name="Aury J.-M."/>
            <person name="Brunet F."/>
            <person name="Petit J.-L."/>
            <person name="Stange-Thomann N."/>
            <person name="Mauceli E."/>
            <person name="Bouneau L."/>
            <person name="Fischer C."/>
            <person name="Ozouf-Costaz C."/>
            <person name="Bernot A."/>
            <person name="Nicaud S."/>
            <person name="Jaffe D."/>
            <person name="Fisher S."/>
            <person name="Lutfalla G."/>
            <person name="Dossat C."/>
            <person name="Segurens B."/>
            <person name="Dasilva C."/>
            <person name="Salanoubat M."/>
            <person name="Levy M."/>
            <person name="Boudet N."/>
            <person name="Castellano S."/>
            <person name="Anthouard V."/>
            <person name="Jubin C."/>
            <person name="Castelli V."/>
            <person name="Katinka M."/>
            <person name="Vacherie B."/>
            <person name="Biemont C."/>
            <person name="Skalli Z."/>
            <person name="Cattolico L."/>
            <person name="Poulain J."/>
            <person name="De Berardinis V."/>
            <person name="Cruaud C."/>
            <person name="Duprat S."/>
            <person name="Brottier P."/>
            <person name="Coutanceau J.-P."/>
            <person name="Gouzy J."/>
            <person name="Parra G."/>
            <person name="Lardier G."/>
            <person name="Chapple C."/>
            <person name="McKernan K.J."/>
            <person name="McEwan P."/>
            <person name="Bosak S."/>
            <person name="Kellis M."/>
            <person name="Volff J.-N."/>
            <person name="Guigo R."/>
            <person name="Zody M.C."/>
            <person name="Mesirov J."/>
            <person name="Lindblad-Toh K."/>
            <person name="Birren B."/>
            <person name="Nusbaum C."/>
            <person name="Kahn D."/>
            <person name="Robinson-Rechavi M."/>
            <person name="Laudet V."/>
            <person name="Schachter V."/>
            <person name="Quetier F."/>
            <person name="Saurin W."/>
            <person name="Scarpelli C."/>
            <person name="Wincker P."/>
            <person name="Lander E.S."/>
            <person name="Weissenbach J."/>
            <person name="Roest Crollius H."/>
        </authorList>
    </citation>
    <scope>NUCLEOTIDE SEQUENCE [LARGE SCALE GENOMIC DNA]</scope>
</reference>
<feature type="domain" description="Cyclic nucleotide-binding" evidence="6">
    <location>
        <begin position="1"/>
        <end position="78"/>
    </location>
</feature>
<dbReference type="PROSITE" id="PS00889">
    <property type="entry name" value="CNMP_BINDING_2"/>
    <property type="match status" value="1"/>
</dbReference>
<evidence type="ECO:0000256" key="5">
    <source>
        <dbReference type="ARBA" id="ARBA00022840"/>
    </source>
</evidence>
<keyword evidence="4" id="KW-0418">Kinase</keyword>
<dbReference type="PROSITE" id="PS50042">
    <property type="entry name" value="CNMP_BINDING_3"/>
    <property type="match status" value="1"/>
</dbReference>
<proteinExistence type="predicted"/>
<organism evidence="7 8">
    <name type="scientific">Tetraodon nigroviridis</name>
    <name type="common">Spotted green pufferfish</name>
    <name type="synonym">Chelonodon nigroviridis</name>
    <dbReference type="NCBI Taxonomy" id="99883"/>
    <lineage>
        <taxon>Eukaryota</taxon>
        <taxon>Metazoa</taxon>
        <taxon>Chordata</taxon>
        <taxon>Craniata</taxon>
        <taxon>Vertebrata</taxon>
        <taxon>Euteleostomi</taxon>
        <taxon>Actinopterygii</taxon>
        <taxon>Neopterygii</taxon>
        <taxon>Teleostei</taxon>
        <taxon>Neoteleostei</taxon>
        <taxon>Acanthomorphata</taxon>
        <taxon>Eupercaria</taxon>
        <taxon>Tetraodontiformes</taxon>
        <taxon>Tetradontoidea</taxon>
        <taxon>Tetraodontidae</taxon>
        <taxon>Tetraodon</taxon>
    </lineage>
</organism>
<keyword evidence="5" id="KW-0067">ATP-binding</keyword>
<sequence length="153" mass="17196">VRVTQSTEASAEPQEIKTLGVGDYFGEKALISEDVRSANIICNKNDTQCLVVDRENFNQMVGTYDELQSYLKEYVEELSRSDERRNALPHSPHMDSAEAQHFRRLREKIALLSADRPFQSLEVIATLGMGGFGRVELVSINYTLKCIPTQVTG</sequence>
<evidence type="ECO:0000256" key="2">
    <source>
        <dbReference type="ARBA" id="ARBA00022679"/>
    </source>
</evidence>
<dbReference type="InterPro" id="IPR014710">
    <property type="entry name" value="RmlC-like_jellyroll"/>
</dbReference>
<dbReference type="Proteomes" id="UP000007303">
    <property type="component" value="Unassembled WGS sequence"/>
</dbReference>
<dbReference type="GeneTree" id="ENSGT00940000167270"/>
<dbReference type="InterPro" id="IPR018490">
    <property type="entry name" value="cNMP-bd_dom_sf"/>
</dbReference>
<evidence type="ECO:0000256" key="1">
    <source>
        <dbReference type="ARBA" id="ARBA00022527"/>
    </source>
</evidence>
<evidence type="ECO:0000256" key="3">
    <source>
        <dbReference type="ARBA" id="ARBA00022741"/>
    </source>
</evidence>
<dbReference type="InterPro" id="IPR000595">
    <property type="entry name" value="cNMP-bd_dom"/>
</dbReference>
<protein>
    <recommendedName>
        <fullName evidence="6">Cyclic nucleotide-binding domain-containing protein</fullName>
    </recommendedName>
</protein>
<dbReference type="PANTHER" id="PTHR24353:SF155">
    <property type="match status" value="1"/>
</dbReference>
<dbReference type="Ensembl" id="ENSTNIT00000023060.1">
    <property type="protein sequence ID" value="ENSTNIP00000022819.1"/>
    <property type="gene ID" value="ENSTNIG00000019586.1"/>
</dbReference>
<dbReference type="InterPro" id="IPR002374">
    <property type="entry name" value="cGMP_dep_kinase"/>
</dbReference>
<evidence type="ECO:0000313" key="7">
    <source>
        <dbReference type="Ensembl" id="ENSTNIP00000022819.1"/>
    </source>
</evidence>
<name>H3DQM0_TETNG</name>
<evidence type="ECO:0000313" key="8">
    <source>
        <dbReference type="Proteomes" id="UP000007303"/>
    </source>
</evidence>
<dbReference type="InParanoid" id="H3DQM0"/>
<evidence type="ECO:0000256" key="4">
    <source>
        <dbReference type="ARBA" id="ARBA00022777"/>
    </source>
</evidence>
<keyword evidence="1" id="KW-0723">Serine/threonine-protein kinase</keyword>
<keyword evidence="3" id="KW-0547">Nucleotide-binding</keyword>
<dbReference type="InterPro" id="IPR018488">
    <property type="entry name" value="cNMP-bd_CS"/>
</dbReference>